<dbReference type="AlphaFoldDB" id="A0A517QE22"/>
<gene>
    <name evidence="2" type="ORF">Enr10x_52430</name>
</gene>
<protein>
    <submittedName>
        <fullName evidence="2">Uncharacterized protein</fullName>
    </submittedName>
</protein>
<proteinExistence type="predicted"/>
<evidence type="ECO:0000256" key="1">
    <source>
        <dbReference type="SAM" id="MobiDB-lite"/>
    </source>
</evidence>
<evidence type="ECO:0000313" key="2">
    <source>
        <dbReference type="EMBL" id="QDT29886.1"/>
    </source>
</evidence>
<name>A0A517QE22_9PLAN</name>
<reference evidence="2 3" key="1">
    <citation type="submission" date="2019-03" db="EMBL/GenBank/DDBJ databases">
        <title>Deep-cultivation of Planctomycetes and their phenomic and genomic characterization uncovers novel biology.</title>
        <authorList>
            <person name="Wiegand S."/>
            <person name="Jogler M."/>
            <person name="Boedeker C."/>
            <person name="Pinto D."/>
            <person name="Vollmers J."/>
            <person name="Rivas-Marin E."/>
            <person name="Kohn T."/>
            <person name="Peeters S.H."/>
            <person name="Heuer A."/>
            <person name="Rast P."/>
            <person name="Oberbeckmann S."/>
            <person name="Bunk B."/>
            <person name="Jeske O."/>
            <person name="Meyerdierks A."/>
            <person name="Storesund J.E."/>
            <person name="Kallscheuer N."/>
            <person name="Luecker S."/>
            <person name="Lage O.M."/>
            <person name="Pohl T."/>
            <person name="Merkel B.J."/>
            <person name="Hornburger P."/>
            <person name="Mueller R.-W."/>
            <person name="Bruemmer F."/>
            <person name="Labrenz M."/>
            <person name="Spormann A.M."/>
            <person name="Op den Camp H."/>
            <person name="Overmann J."/>
            <person name="Amann R."/>
            <person name="Jetten M.S.M."/>
            <person name="Mascher T."/>
            <person name="Medema M.H."/>
            <person name="Devos D.P."/>
            <person name="Kaster A.-K."/>
            <person name="Ovreas L."/>
            <person name="Rohde M."/>
            <person name="Galperin M.Y."/>
            <person name="Jogler C."/>
        </authorList>
    </citation>
    <scope>NUCLEOTIDE SEQUENCE [LARGE SCALE GENOMIC DNA]</scope>
    <source>
        <strain evidence="2 3">Enr10</strain>
    </source>
</reference>
<dbReference type="RefSeq" id="WP_145451791.1">
    <property type="nucleotide sequence ID" value="NZ_CP037421.1"/>
</dbReference>
<feature type="region of interest" description="Disordered" evidence="1">
    <location>
        <begin position="1"/>
        <end position="33"/>
    </location>
</feature>
<keyword evidence="3" id="KW-1185">Reference proteome</keyword>
<dbReference type="EMBL" id="CP037421">
    <property type="protein sequence ID" value="QDT29886.1"/>
    <property type="molecule type" value="Genomic_DNA"/>
</dbReference>
<accession>A0A517QE22</accession>
<dbReference type="Proteomes" id="UP000315647">
    <property type="component" value="Chromosome"/>
</dbReference>
<organism evidence="2 3">
    <name type="scientific">Gimesia panareensis</name>
    <dbReference type="NCBI Taxonomy" id="2527978"/>
    <lineage>
        <taxon>Bacteria</taxon>
        <taxon>Pseudomonadati</taxon>
        <taxon>Planctomycetota</taxon>
        <taxon>Planctomycetia</taxon>
        <taxon>Planctomycetales</taxon>
        <taxon>Planctomycetaceae</taxon>
        <taxon>Gimesia</taxon>
    </lineage>
</organism>
<sequence>MNEEKDEVSGHDEESPAEPNKKAPKGHAKEIDGKHYWCEPKRENGIYDPAAGGTHIIGGVEHWCIPYEVAFPGRRYNQGGRIDPSDTD</sequence>
<evidence type="ECO:0000313" key="3">
    <source>
        <dbReference type="Proteomes" id="UP000315647"/>
    </source>
</evidence>